<protein>
    <recommendedName>
        <fullName evidence="3">Membrane-associated protein</fullName>
    </recommendedName>
</protein>
<dbReference type="Gene3D" id="3.30.70.120">
    <property type="match status" value="1"/>
</dbReference>
<dbReference type="EMBL" id="VJND01000003">
    <property type="protein sequence ID" value="TSE26413.1"/>
    <property type="molecule type" value="Genomic_DNA"/>
</dbReference>
<dbReference type="Pfam" id="PF00543">
    <property type="entry name" value="P-II"/>
    <property type="match status" value="1"/>
</dbReference>
<keyword evidence="2" id="KW-1185">Reference proteome</keyword>
<proteinExistence type="predicted"/>
<sequence length="94" mass="10430">MARPAKLVTVYCEAVLEPLVIRELDRLGVVGYTVSDCRGRGQRGERGGQWRMSANVRIEVVCDPVTSERIAAALRPYEPDYGLLVVRGDVEVLN</sequence>
<dbReference type="RefSeq" id="WP_143893690.1">
    <property type="nucleotide sequence ID" value="NZ_VJND01000003.1"/>
</dbReference>
<accession>A0A554WS84</accession>
<reference evidence="1 2" key="1">
    <citation type="submission" date="2019-07" db="EMBL/GenBank/DDBJ databases">
        <title>Tepidimonas sediminis YIM 72259 draft genome.</title>
        <authorList>
            <person name="Da Costa M.S."/>
            <person name="Froufe H.J.C."/>
            <person name="Egas C."/>
            <person name="Albuquerque L."/>
        </authorList>
    </citation>
    <scope>NUCLEOTIDE SEQUENCE [LARGE SCALE GENOMIC DNA]</scope>
    <source>
        <strain evidence="1 2">YIM 72259</strain>
    </source>
</reference>
<dbReference type="GO" id="GO:0006808">
    <property type="term" value="P:regulation of nitrogen utilization"/>
    <property type="evidence" value="ECO:0007669"/>
    <property type="project" value="InterPro"/>
</dbReference>
<dbReference type="InterPro" id="IPR011322">
    <property type="entry name" value="N-reg_PII-like_a/b"/>
</dbReference>
<dbReference type="SUPFAM" id="SSF54913">
    <property type="entry name" value="GlnB-like"/>
    <property type="match status" value="1"/>
</dbReference>
<dbReference type="AlphaFoldDB" id="A0A554WS84"/>
<gene>
    <name evidence="1" type="ORF">Tsedi_00711</name>
</gene>
<dbReference type="InterPro" id="IPR002187">
    <property type="entry name" value="N-reg_PII"/>
</dbReference>
<evidence type="ECO:0000313" key="1">
    <source>
        <dbReference type="EMBL" id="TSE26413.1"/>
    </source>
</evidence>
<dbReference type="Proteomes" id="UP000320225">
    <property type="component" value="Unassembled WGS sequence"/>
</dbReference>
<dbReference type="GO" id="GO:0030234">
    <property type="term" value="F:enzyme regulator activity"/>
    <property type="evidence" value="ECO:0007669"/>
    <property type="project" value="InterPro"/>
</dbReference>
<organism evidence="1 2">
    <name type="scientific">Tepidimonas sediminis</name>
    <dbReference type="NCBI Taxonomy" id="2588941"/>
    <lineage>
        <taxon>Bacteria</taxon>
        <taxon>Pseudomonadati</taxon>
        <taxon>Pseudomonadota</taxon>
        <taxon>Betaproteobacteria</taxon>
        <taxon>Burkholderiales</taxon>
        <taxon>Tepidimonas</taxon>
    </lineage>
</organism>
<name>A0A554WS84_9BURK</name>
<dbReference type="OrthoDB" id="330665at2"/>
<evidence type="ECO:0000313" key="2">
    <source>
        <dbReference type="Proteomes" id="UP000320225"/>
    </source>
</evidence>
<dbReference type="InterPro" id="IPR015867">
    <property type="entry name" value="N-reg_PII/ATP_PRibTrfase_C"/>
</dbReference>
<comment type="caution">
    <text evidence="1">The sequence shown here is derived from an EMBL/GenBank/DDBJ whole genome shotgun (WGS) entry which is preliminary data.</text>
</comment>
<evidence type="ECO:0008006" key="3">
    <source>
        <dbReference type="Google" id="ProtNLM"/>
    </source>
</evidence>